<protein>
    <submittedName>
        <fullName evidence="2">Uncharacterized protein</fullName>
    </submittedName>
</protein>
<evidence type="ECO:0000256" key="1">
    <source>
        <dbReference type="SAM" id="Phobius"/>
    </source>
</evidence>
<keyword evidence="1" id="KW-0812">Transmembrane</keyword>
<accession>A0A0F9QN62</accession>
<evidence type="ECO:0000313" key="2">
    <source>
        <dbReference type="EMBL" id="KKN14561.1"/>
    </source>
</evidence>
<organism evidence="2">
    <name type="scientific">marine sediment metagenome</name>
    <dbReference type="NCBI Taxonomy" id="412755"/>
    <lineage>
        <taxon>unclassified sequences</taxon>
        <taxon>metagenomes</taxon>
        <taxon>ecological metagenomes</taxon>
    </lineage>
</organism>
<feature type="transmembrane region" description="Helical" evidence="1">
    <location>
        <begin position="256"/>
        <end position="275"/>
    </location>
</feature>
<comment type="caution">
    <text evidence="2">The sequence shown here is derived from an EMBL/GenBank/DDBJ whole genome shotgun (WGS) entry which is preliminary data.</text>
</comment>
<keyword evidence="1" id="KW-1133">Transmembrane helix</keyword>
<gene>
    <name evidence="2" type="ORF">LCGC14_0994890</name>
</gene>
<dbReference type="AlphaFoldDB" id="A0A0F9QN62"/>
<proteinExistence type="predicted"/>
<dbReference type="EMBL" id="LAZR01003804">
    <property type="protein sequence ID" value="KKN14561.1"/>
    <property type="molecule type" value="Genomic_DNA"/>
</dbReference>
<keyword evidence="1" id="KW-0472">Membrane</keyword>
<sequence length="279" mass="30670">MKKSKLVIVTLVILSITLAITPPAISQVGTYTFHGAAEDQKILKVRTVNNASLADLFGVNWTDVIEIFGPGAANVGARKKSLVTGVNFSAILDTVFFGVYDVATYNTSNWDWTTGSFSTTPDSIGDIVTSFYDPTNLTTYVNALYTFWYGIPYNISMHTAGAYFAQLPTSVAQYLGAFVWEPKWGNVGNTVVHNADASDIAFIWGHTYLEDCTETWTYDETYGAWIGYKIQDNETNTIYEFSIELPAAAAIPGFELPILLGVSISATIGLIYVIIKRKR</sequence>
<reference evidence="2" key="1">
    <citation type="journal article" date="2015" name="Nature">
        <title>Complex archaea that bridge the gap between prokaryotes and eukaryotes.</title>
        <authorList>
            <person name="Spang A."/>
            <person name="Saw J.H."/>
            <person name="Jorgensen S.L."/>
            <person name="Zaremba-Niedzwiedzka K."/>
            <person name="Martijn J."/>
            <person name="Lind A.E."/>
            <person name="van Eijk R."/>
            <person name="Schleper C."/>
            <person name="Guy L."/>
            <person name="Ettema T.J."/>
        </authorList>
    </citation>
    <scope>NUCLEOTIDE SEQUENCE</scope>
</reference>
<name>A0A0F9QN62_9ZZZZ</name>